<feature type="domain" description="ABC transmembrane type-2" evidence="10">
    <location>
        <begin position="75"/>
        <end position="302"/>
    </location>
</feature>
<evidence type="ECO:0000259" key="10">
    <source>
        <dbReference type="PROSITE" id="PS51012"/>
    </source>
</evidence>
<proteinExistence type="inferred from homology"/>
<dbReference type="InterPro" id="IPR013525">
    <property type="entry name" value="ABC2_TM"/>
</dbReference>
<evidence type="ECO:0000256" key="9">
    <source>
        <dbReference type="RuleBase" id="RU361157"/>
    </source>
</evidence>
<name>A0ABN2CC01_9ACTN</name>
<keyword evidence="6 9" id="KW-0812">Transmembrane</keyword>
<evidence type="ECO:0000256" key="2">
    <source>
        <dbReference type="ARBA" id="ARBA00007783"/>
    </source>
</evidence>
<evidence type="ECO:0000256" key="6">
    <source>
        <dbReference type="ARBA" id="ARBA00022692"/>
    </source>
</evidence>
<dbReference type="PANTHER" id="PTHR30413">
    <property type="entry name" value="INNER MEMBRANE TRANSPORT PERMEASE"/>
    <property type="match status" value="1"/>
</dbReference>
<gene>
    <name evidence="11" type="ORF">GCM10009789_07020</name>
</gene>
<keyword evidence="12" id="KW-1185">Reference proteome</keyword>
<evidence type="ECO:0000256" key="5">
    <source>
        <dbReference type="ARBA" id="ARBA00022519"/>
    </source>
</evidence>
<keyword evidence="4 9" id="KW-1003">Cell membrane</keyword>
<evidence type="ECO:0000313" key="12">
    <source>
        <dbReference type="Proteomes" id="UP001500393"/>
    </source>
</evidence>
<evidence type="ECO:0000256" key="8">
    <source>
        <dbReference type="ARBA" id="ARBA00023136"/>
    </source>
</evidence>
<accession>A0ABN2CC01</accession>
<comment type="caution">
    <text evidence="9">Lacks conserved residue(s) required for the propagation of feature annotation.</text>
</comment>
<sequence>MFGGGGRVDRLRGMSTVAGPAGTAELAALAERYGLSKSSARPALGGYLRELWGRRQFIVSYARARTYALYAGARLGSVWQVLTPLMNAAVYYLAFGVLLGTKNGIDNYAAFLICGMFVFTYTQRSMTEGSRAISLNMSLIRTLHFPRATLPLAYVVNELNQMFVSLGILFVLVGVTDGLSWRWFLVLPALALQTMFNLGMTLIFARIGTFVSDVSQLLPFVTRTWLYASGIFFSIPDKLNDLDAPGWVIQLLALNPISAYIDIVRRSLLDQHEEHALPHAWPIAAGWAVAVLVGGFVYFWRAEDRYGRG</sequence>
<evidence type="ECO:0000256" key="3">
    <source>
        <dbReference type="ARBA" id="ARBA00022448"/>
    </source>
</evidence>
<evidence type="ECO:0000313" key="11">
    <source>
        <dbReference type="EMBL" id="GAA1556259.1"/>
    </source>
</evidence>
<feature type="transmembrane region" description="Helical" evidence="9">
    <location>
        <begin position="105"/>
        <end position="122"/>
    </location>
</feature>
<dbReference type="Pfam" id="PF01061">
    <property type="entry name" value="ABC2_membrane"/>
    <property type="match status" value="1"/>
</dbReference>
<reference evidence="11 12" key="1">
    <citation type="journal article" date="2019" name="Int. J. Syst. Evol. Microbiol.">
        <title>The Global Catalogue of Microorganisms (GCM) 10K type strain sequencing project: providing services to taxonomists for standard genome sequencing and annotation.</title>
        <authorList>
            <consortium name="The Broad Institute Genomics Platform"/>
            <consortium name="The Broad Institute Genome Sequencing Center for Infectious Disease"/>
            <person name="Wu L."/>
            <person name="Ma J."/>
        </authorList>
    </citation>
    <scope>NUCLEOTIDE SEQUENCE [LARGE SCALE GENOMIC DNA]</scope>
    <source>
        <strain evidence="11 12">JCM 14969</strain>
    </source>
</reference>
<dbReference type="Proteomes" id="UP001500393">
    <property type="component" value="Unassembled WGS sequence"/>
</dbReference>
<comment type="subcellular location">
    <subcellularLocation>
        <location evidence="1">Cell inner membrane</location>
        <topology evidence="1">Multi-pass membrane protein</topology>
    </subcellularLocation>
    <subcellularLocation>
        <location evidence="9">Cell membrane</location>
        <topology evidence="9">Multi-pass membrane protein</topology>
    </subcellularLocation>
</comment>
<feature type="transmembrane region" description="Helical" evidence="9">
    <location>
        <begin position="276"/>
        <end position="300"/>
    </location>
</feature>
<comment type="similarity">
    <text evidence="2 9">Belongs to the ABC-2 integral membrane protein family.</text>
</comment>
<protein>
    <recommendedName>
        <fullName evidence="9">Transport permease protein</fullName>
    </recommendedName>
</protein>
<keyword evidence="5" id="KW-0997">Cell inner membrane</keyword>
<dbReference type="InterPro" id="IPR047817">
    <property type="entry name" value="ABC2_TM_bact-type"/>
</dbReference>
<evidence type="ECO:0000256" key="1">
    <source>
        <dbReference type="ARBA" id="ARBA00004429"/>
    </source>
</evidence>
<feature type="transmembrane region" description="Helical" evidence="9">
    <location>
        <begin position="181"/>
        <end position="205"/>
    </location>
</feature>
<evidence type="ECO:0000256" key="7">
    <source>
        <dbReference type="ARBA" id="ARBA00022989"/>
    </source>
</evidence>
<feature type="transmembrane region" description="Helical" evidence="9">
    <location>
        <begin position="78"/>
        <end position="99"/>
    </location>
</feature>
<organism evidence="11 12">
    <name type="scientific">Kribbella sancticallisti</name>
    <dbReference type="NCBI Taxonomy" id="460087"/>
    <lineage>
        <taxon>Bacteria</taxon>
        <taxon>Bacillati</taxon>
        <taxon>Actinomycetota</taxon>
        <taxon>Actinomycetes</taxon>
        <taxon>Propionibacteriales</taxon>
        <taxon>Kribbellaceae</taxon>
        <taxon>Kribbella</taxon>
    </lineage>
</organism>
<feature type="transmembrane region" description="Helical" evidence="9">
    <location>
        <begin position="152"/>
        <end position="175"/>
    </location>
</feature>
<dbReference type="PROSITE" id="PS51012">
    <property type="entry name" value="ABC_TM2"/>
    <property type="match status" value="1"/>
</dbReference>
<dbReference type="PANTHER" id="PTHR30413:SF8">
    <property type="entry name" value="TRANSPORT PERMEASE PROTEIN"/>
    <property type="match status" value="1"/>
</dbReference>
<keyword evidence="3 9" id="KW-0813">Transport</keyword>
<evidence type="ECO:0000256" key="4">
    <source>
        <dbReference type="ARBA" id="ARBA00022475"/>
    </source>
</evidence>
<keyword evidence="7 9" id="KW-1133">Transmembrane helix</keyword>
<comment type="caution">
    <text evidence="11">The sequence shown here is derived from an EMBL/GenBank/DDBJ whole genome shotgun (WGS) entry which is preliminary data.</text>
</comment>
<dbReference type="EMBL" id="BAAAOS010000007">
    <property type="protein sequence ID" value="GAA1556259.1"/>
    <property type="molecule type" value="Genomic_DNA"/>
</dbReference>
<keyword evidence="8 9" id="KW-0472">Membrane</keyword>